<reference evidence="1 2" key="1">
    <citation type="submission" date="2018-11" db="EMBL/GenBank/DDBJ databases">
        <title>Genome sequence of Apiotrichum porosum DSM 27194.</title>
        <authorList>
            <person name="Aliyu H."/>
            <person name="Gorte O."/>
            <person name="Ochsenreither K."/>
        </authorList>
    </citation>
    <scope>NUCLEOTIDE SEQUENCE [LARGE SCALE GENOMIC DNA]</scope>
    <source>
        <strain evidence="1 2">DSM 27194</strain>
    </source>
</reference>
<comment type="caution">
    <text evidence="1">The sequence shown here is derived from an EMBL/GenBank/DDBJ whole genome shotgun (WGS) entry which is preliminary data.</text>
</comment>
<dbReference type="Proteomes" id="UP000279236">
    <property type="component" value="Unassembled WGS sequence"/>
</dbReference>
<protein>
    <submittedName>
        <fullName evidence="1">Uncharacterized protein</fullName>
    </submittedName>
</protein>
<keyword evidence="2" id="KW-1185">Reference proteome</keyword>
<dbReference type="GeneID" id="39587742"/>
<evidence type="ECO:0000313" key="2">
    <source>
        <dbReference type="Proteomes" id="UP000279236"/>
    </source>
</evidence>
<proteinExistence type="predicted"/>
<accession>A0A427XFH5</accession>
<name>A0A427XFH5_9TREE</name>
<dbReference type="EMBL" id="RSCE01000015">
    <property type="protein sequence ID" value="RSH77639.1"/>
    <property type="molecule type" value="Genomic_DNA"/>
</dbReference>
<dbReference type="RefSeq" id="XP_028472786.1">
    <property type="nucleotide sequence ID" value="XM_028618898.1"/>
</dbReference>
<gene>
    <name evidence="1" type="ORF">EHS24_003199</name>
</gene>
<organism evidence="1 2">
    <name type="scientific">Apiotrichum porosum</name>
    <dbReference type="NCBI Taxonomy" id="105984"/>
    <lineage>
        <taxon>Eukaryota</taxon>
        <taxon>Fungi</taxon>
        <taxon>Dikarya</taxon>
        <taxon>Basidiomycota</taxon>
        <taxon>Agaricomycotina</taxon>
        <taxon>Tremellomycetes</taxon>
        <taxon>Trichosporonales</taxon>
        <taxon>Trichosporonaceae</taxon>
        <taxon>Apiotrichum</taxon>
    </lineage>
</organism>
<dbReference type="AlphaFoldDB" id="A0A427XFH5"/>
<sequence>MHANDVPMEKIQAKVSHRFGSDVTDIYLRELPPTDIGAAVFGGQSRMPTAIHLHPLASRSRTSLAAGPAFRPASSNLAPTPVSFPMSHHEYIAVTKDVLLGISVFGPAAWNAVTIDSSPTSTHGLFSKYPMLPPIANFGPFLDPPPFSYTLRDSQDTECLDLEVVSMAIDLELHKAGRFSCSCDESSHSRSVVLEHLVEYHSLWIPENVAKIVSAILDDDMDVVATLLPRPTYSFAAACWDEPYGVRVDISIPDIVLASGSLETDLGAGGEADYTYSG</sequence>
<evidence type="ECO:0000313" key="1">
    <source>
        <dbReference type="EMBL" id="RSH77639.1"/>
    </source>
</evidence>